<reference evidence="3 4" key="1">
    <citation type="submission" date="2014-02" db="EMBL/GenBank/DDBJ databases">
        <title>The small core and large imbalanced accessory genome model reveals a collaborative survival strategy of Sorangium cellulosum strains in nature.</title>
        <authorList>
            <person name="Han K."/>
            <person name="Peng R."/>
            <person name="Blom J."/>
            <person name="Li Y.-Z."/>
        </authorList>
    </citation>
    <scope>NUCLEOTIDE SEQUENCE [LARGE SCALE GENOMIC DNA]</scope>
    <source>
        <strain evidence="3 4">So0157-25</strain>
    </source>
</reference>
<accession>A0A150PUB7</accession>
<dbReference type="EMBL" id="JELY01000458">
    <property type="protein sequence ID" value="KYF59315.1"/>
    <property type="molecule type" value="Genomic_DNA"/>
</dbReference>
<sequence length="71" mass="7606">MRGDRELDAGSRASGAAARRSGRVEASDIEREVKAPKPIHVFGHAVEFMVFLGIVFGIVSAVLRSCHVLDG</sequence>
<comment type="caution">
    <text evidence="3">The sequence shown here is derived from an EMBL/GenBank/DDBJ whole genome shotgun (WGS) entry which is preliminary data.</text>
</comment>
<keyword evidence="2" id="KW-1133">Transmembrane helix</keyword>
<evidence type="ECO:0000313" key="3">
    <source>
        <dbReference type="EMBL" id="KYF59315.1"/>
    </source>
</evidence>
<name>A0A150PUB7_SORCE</name>
<protein>
    <submittedName>
        <fullName evidence="3">Uncharacterized protein</fullName>
    </submittedName>
</protein>
<dbReference type="Proteomes" id="UP000075420">
    <property type="component" value="Unassembled WGS sequence"/>
</dbReference>
<evidence type="ECO:0000256" key="2">
    <source>
        <dbReference type="SAM" id="Phobius"/>
    </source>
</evidence>
<feature type="transmembrane region" description="Helical" evidence="2">
    <location>
        <begin position="41"/>
        <end position="63"/>
    </location>
</feature>
<evidence type="ECO:0000256" key="1">
    <source>
        <dbReference type="SAM" id="MobiDB-lite"/>
    </source>
</evidence>
<feature type="compositionally biased region" description="Low complexity" evidence="1">
    <location>
        <begin position="10"/>
        <end position="19"/>
    </location>
</feature>
<feature type="region of interest" description="Disordered" evidence="1">
    <location>
        <begin position="1"/>
        <end position="29"/>
    </location>
</feature>
<organism evidence="3 4">
    <name type="scientific">Sorangium cellulosum</name>
    <name type="common">Polyangium cellulosum</name>
    <dbReference type="NCBI Taxonomy" id="56"/>
    <lineage>
        <taxon>Bacteria</taxon>
        <taxon>Pseudomonadati</taxon>
        <taxon>Myxococcota</taxon>
        <taxon>Polyangia</taxon>
        <taxon>Polyangiales</taxon>
        <taxon>Polyangiaceae</taxon>
        <taxon>Sorangium</taxon>
    </lineage>
</organism>
<proteinExistence type="predicted"/>
<keyword evidence="2" id="KW-0812">Transmembrane</keyword>
<dbReference type="AlphaFoldDB" id="A0A150PUB7"/>
<keyword evidence="2" id="KW-0472">Membrane</keyword>
<gene>
    <name evidence="3" type="ORF">BE08_17900</name>
</gene>
<evidence type="ECO:0000313" key="4">
    <source>
        <dbReference type="Proteomes" id="UP000075420"/>
    </source>
</evidence>